<reference evidence="1 2" key="1">
    <citation type="journal article" date="2022" name="Nat. Ecol. Evol.">
        <title>A masculinizing supergene underlies an exaggerated male reproductive morph in a spider.</title>
        <authorList>
            <person name="Hendrickx F."/>
            <person name="De Corte Z."/>
            <person name="Sonet G."/>
            <person name="Van Belleghem S.M."/>
            <person name="Kostlbacher S."/>
            <person name="Vangestel C."/>
        </authorList>
    </citation>
    <scope>NUCLEOTIDE SEQUENCE [LARGE SCALE GENOMIC DNA]</scope>
    <source>
        <strain evidence="1">W744_W776</strain>
    </source>
</reference>
<sequence length="200" mass="23018">MAVFFSIEVDSTQDIAVMDQLALCVRFVFDGEVKAKAERSQASTELKPLYMDLQATTPVHIPRHQLTVAFIFRDFTLFGTTILSDLTEAARKSLKTENSLTRQEFNRINTRLLRPPGNTTHNTDVRGLYKLDNNVFIVNKWFTFGLFTVEAGEKHIYRSNSAILLCLMPDVKTQVDRKTPTLNRRSFCPEDYTYFEMSVF</sequence>
<gene>
    <name evidence="1" type="ORF">JTE90_009284</name>
</gene>
<evidence type="ECO:0000313" key="1">
    <source>
        <dbReference type="EMBL" id="KAG8190447.1"/>
    </source>
</evidence>
<organism evidence="1 2">
    <name type="scientific">Oedothorax gibbosus</name>
    <dbReference type="NCBI Taxonomy" id="931172"/>
    <lineage>
        <taxon>Eukaryota</taxon>
        <taxon>Metazoa</taxon>
        <taxon>Ecdysozoa</taxon>
        <taxon>Arthropoda</taxon>
        <taxon>Chelicerata</taxon>
        <taxon>Arachnida</taxon>
        <taxon>Araneae</taxon>
        <taxon>Araneomorphae</taxon>
        <taxon>Entelegynae</taxon>
        <taxon>Araneoidea</taxon>
        <taxon>Linyphiidae</taxon>
        <taxon>Erigoninae</taxon>
        <taxon>Oedothorax</taxon>
    </lineage>
</organism>
<dbReference type="AlphaFoldDB" id="A0AAV6V283"/>
<dbReference type="Proteomes" id="UP000827092">
    <property type="component" value="Unassembled WGS sequence"/>
</dbReference>
<protein>
    <submittedName>
        <fullName evidence="1">Uncharacterized protein</fullName>
    </submittedName>
</protein>
<dbReference type="EMBL" id="JAFNEN010000184">
    <property type="protein sequence ID" value="KAG8190447.1"/>
    <property type="molecule type" value="Genomic_DNA"/>
</dbReference>
<accession>A0AAV6V283</accession>
<evidence type="ECO:0000313" key="2">
    <source>
        <dbReference type="Proteomes" id="UP000827092"/>
    </source>
</evidence>
<name>A0AAV6V283_9ARAC</name>
<proteinExistence type="predicted"/>
<comment type="caution">
    <text evidence="1">The sequence shown here is derived from an EMBL/GenBank/DDBJ whole genome shotgun (WGS) entry which is preliminary data.</text>
</comment>
<keyword evidence="2" id="KW-1185">Reference proteome</keyword>